<accession>A0A172XQU2</accession>
<evidence type="ECO:0000313" key="2">
    <source>
        <dbReference type="Proteomes" id="UP000077824"/>
    </source>
</evidence>
<dbReference type="Proteomes" id="UP000077824">
    <property type="component" value="Chromosome"/>
</dbReference>
<proteinExistence type="predicted"/>
<evidence type="ECO:0000313" key="1">
    <source>
        <dbReference type="EMBL" id="ANF49274.1"/>
    </source>
</evidence>
<dbReference type="KEGG" id="chh:A0O34_01300"/>
<name>A0A172XQU2_9FLAO</name>
<keyword evidence="2" id="KW-1185">Reference proteome</keyword>
<sequence length="103" mass="11647">MKNWSIHKIPVEVIINNNPATKTIFGPNLFTKNGAPKHEMIIQITCGINKFPNCDDESPKSEASVKAVPRAGNTTKLTPVKKANKKMITIWAILKFMMLKHWF</sequence>
<dbReference type="EMBL" id="CP015199">
    <property type="protein sequence ID" value="ANF49274.1"/>
    <property type="molecule type" value="Genomic_DNA"/>
</dbReference>
<organism evidence="1 2">
    <name type="scientific">Chryseobacterium glaciei</name>
    <dbReference type="NCBI Taxonomy" id="1685010"/>
    <lineage>
        <taxon>Bacteria</taxon>
        <taxon>Pseudomonadati</taxon>
        <taxon>Bacteroidota</taxon>
        <taxon>Flavobacteriia</taxon>
        <taxon>Flavobacteriales</taxon>
        <taxon>Weeksellaceae</taxon>
        <taxon>Chryseobacterium group</taxon>
        <taxon>Chryseobacterium</taxon>
    </lineage>
</organism>
<protein>
    <submittedName>
        <fullName evidence="1">Uncharacterized protein</fullName>
    </submittedName>
</protein>
<reference evidence="1 2" key="1">
    <citation type="submission" date="2016-04" db="EMBL/GenBank/DDBJ databases">
        <title>Complete Genome Sequence of Chryseobacterium sp. IHBB 10212.</title>
        <authorList>
            <person name="Pal M."/>
            <person name="Swarnkar M.K."/>
            <person name="Kaushal K."/>
            <person name="Chhibber S."/>
            <person name="Singh A.K."/>
            <person name="Gulati A."/>
        </authorList>
    </citation>
    <scope>NUCLEOTIDE SEQUENCE [LARGE SCALE GENOMIC DNA]</scope>
    <source>
        <strain evidence="1 2">IHBB 10212</strain>
    </source>
</reference>
<dbReference type="AlphaFoldDB" id="A0A172XQU2"/>
<gene>
    <name evidence="1" type="ORF">A0O34_01300</name>
</gene>